<proteinExistence type="predicted"/>
<dbReference type="Proteomes" id="UP001596456">
    <property type="component" value="Unassembled WGS sequence"/>
</dbReference>
<name>A0ABW2KVR9_9PROT</name>
<dbReference type="RefSeq" id="WP_377358267.1">
    <property type="nucleotide sequence ID" value="NZ_JBHTCM010000010.1"/>
</dbReference>
<protein>
    <submittedName>
        <fullName evidence="1">Uncharacterized protein</fullName>
    </submittedName>
</protein>
<keyword evidence="2" id="KW-1185">Reference proteome</keyword>
<organism evidence="1 2">
    <name type="scientific">Rhodocista pekingensis</name>
    <dbReference type="NCBI Taxonomy" id="201185"/>
    <lineage>
        <taxon>Bacteria</taxon>
        <taxon>Pseudomonadati</taxon>
        <taxon>Pseudomonadota</taxon>
        <taxon>Alphaproteobacteria</taxon>
        <taxon>Rhodospirillales</taxon>
        <taxon>Azospirillaceae</taxon>
        <taxon>Rhodocista</taxon>
    </lineage>
</organism>
<accession>A0ABW2KVR9</accession>
<reference evidence="2" key="1">
    <citation type="journal article" date="2019" name="Int. J. Syst. Evol. Microbiol.">
        <title>The Global Catalogue of Microorganisms (GCM) 10K type strain sequencing project: providing services to taxonomists for standard genome sequencing and annotation.</title>
        <authorList>
            <consortium name="The Broad Institute Genomics Platform"/>
            <consortium name="The Broad Institute Genome Sequencing Center for Infectious Disease"/>
            <person name="Wu L."/>
            <person name="Ma J."/>
        </authorList>
    </citation>
    <scope>NUCLEOTIDE SEQUENCE [LARGE SCALE GENOMIC DNA]</scope>
    <source>
        <strain evidence="2">CGMCC 1.16275</strain>
    </source>
</reference>
<dbReference type="EMBL" id="JBHTCM010000010">
    <property type="protein sequence ID" value="MFC7333283.1"/>
    <property type="molecule type" value="Genomic_DNA"/>
</dbReference>
<evidence type="ECO:0000313" key="1">
    <source>
        <dbReference type="EMBL" id="MFC7333283.1"/>
    </source>
</evidence>
<sequence>MLDQALNKAQLVGRVRHSFELHSFHGDQWLVVKDAADLRQIEPAAALLVQRNEVEGVRVVRRTDYVDHGFSTTVTIVKRMRAGVQETDPLLRANPGRDASWCDSPDDLAGDPQRQVFRGLLAKYLDERRLTPLEILYYEVHAKALDQAGTTVQGALQRLASTQVRGTKQTAVARVKELLAIVEEGLGRLQKEAKAGPPLRLGPPTLAEVGRQLRGQPGDPHPPLYRAVAAHLAESKSWVEKLDRLFRLWTPDLTVVEMRVVDSLAAEILASPLALRELAGAERPRFELVLNAVDLYVGNLAIAASTSLPPGVQALSRLLAQGALPRTLAELRVGLLRHLHARQPLRAGIGIRDEIAASVEILEYIRRKAPTLARDEEVLEALATRVDRLIQPEAMADLLGQSRTCTGRIELVLGLMEQAPGEAPKAKLAPYLRSLLVPEDIIRETGGLHNRGEAMKPLATIASRVAGIGLPAGPRRELLELIDTALHDLIRKEVIGNSSVPYADRILSLIRLGPCLPAEGKARQVASELLTQALHRPEFILRYLERFPGPQERKDALQKLCALLTESGLVPAALIPNALA</sequence>
<gene>
    <name evidence="1" type="ORF">ACFQPS_08930</name>
</gene>
<comment type="caution">
    <text evidence="1">The sequence shown here is derived from an EMBL/GenBank/DDBJ whole genome shotgun (WGS) entry which is preliminary data.</text>
</comment>
<evidence type="ECO:0000313" key="2">
    <source>
        <dbReference type="Proteomes" id="UP001596456"/>
    </source>
</evidence>